<feature type="compositionally biased region" description="Basic and acidic residues" evidence="1">
    <location>
        <begin position="310"/>
        <end position="332"/>
    </location>
</feature>
<feature type="region of interest" description="Disordered" evidence="1">
    <location>
        <begin position="538"/>
        <end position="679"/>
    </location>
</feature>
<feature type="compositionally biased region" description="Basic and acidic residues" evidence="1">
    <location>
        <begin position="628"/>
        <end position="663"/>
    </location>
</feature>
<sequence length="679" mass="74656">MSRSRNSFFSNSSGTNDQQHPLLSREYNSHNGINLRDLSPPSASRITPSPPPEFYRDLRSPTSTNARTISPRPVSEAGSASKMKGNGKAKGRRIQFAAPPPPIAGSVMGLGMGGKMGISLDGSRSPSLKASLVREARRGVGGLKSIGGSVGGSVQIDTLLGLERRERALQAELQMLLDAQGEGLLAGFGGGGGDMGDGSGNSTPTTRSLQRGKGGQGGRSKDGAHMQTIPVRQPKKRTIGLKAARKGLLRDMSELADVKGEEGDLLGEEIERREMCIAKTKGWKIRIEEAKKEIGEFISADTTNFGSTSLDRERIESSEGKSEEDREIAELRTEERAVANEIRETEDRLLQMKARKNCLEERIKERVNQRESRLSSYRGALKEVESEVQEFLTRPPVMVSISMGDEEGFMTLPPKRRTLEMAEEWWSKEINSLQERKLEVEKEKEALEDGAKYWEESVGTVIRFEDELRESMKSGKVGDVNGLKGQIGKMKQVIGKLAETTKVAETKGWNLLVVAIGAELQAFRQGEGILRGALKSMGGEIDDNDDDDNGNGNDEKKNDENKGENINKTTQSQSQSQRQKQKQLINEQTTEAEEDDDGLKELEKDLARQEENFLVRGSGSGRVGALVDVDKDSGREEESDEEKHLEELLVDREAQLHDGHGRGNGDYGDDDDDTDHEGF</sequence>
<keyword evidence="3" id="KW-1185">Reference proteome</keyword>
<evidence type="ECO:0000256" key="1">
    <source>
        <dbReference type="SAM" id="MobiDB-lite"/>
    </source>
</evidence>
<feature type="compositionally biased region" description="Low complexity" evidence="1">
    <location>
        <begin position="1"/>
        <end position="13"/>
    </location>
</feature>
<feature type="region of interest" description="Disordered" evidence="1">
    <location>
        <begin position="189"/>
        <end position="233"/>
    </location>
</feature>
<dbReference type="OrthoDB" id="5342758at2759"/>
<dbReference type="Proteomes" id="UP000624404">
    <property type="component" value="Unassembled WGS sequence"/>
</dbReference>
<evidence type="ECO:0000313" key="3">
    <source>
        <dbReference type="Proteomes" id="UP000624404"/>
    </source>
</evidence>
<organism evidence="2 3">
    <name type="scientific">Sclerotinia trifoliorum</name>
    <dbReference type="NCBI Taxonomy" id="28548"/>
    <lineage>
        <taxon>Eukaryota</taxon>
        <taxon>Fungi</taxon>
        <taxon>Dikarya</taxon>
        <taxon>Ascomycota</taxon>
        <taxon>Pezizomycotina</taxon>
        <taxon>Leotiomycetes</taxon>
        <taxon>Helotiales</taxon>
        <taxon>Sclerotiniaceae</taxon>
        <taxon>Sclerotinia</taxon>
    </lineage>
</organism>
<feature type="compositionally biased region" description="Low complexity" evidence="1">
    <location>
        <begin position="566"/>
        <end position="578"/>
    </location>
</feature>
<feature type="compositionally biased region" description="Basic and acidic residues" evidence="1">
    <location>
        <begin position="599"/>
        <end position="613"/>
    </location>
</feature>
<name>A0A8H2W0G8_9HELO</name>
<feature type="compositionally biased region" description="Acidic residues" evidence="1">
    <location>
        <begin position="667"/>
        <end position="679"/>
    </location>
</feature>
<dbReference type="AlphaFoldDB" id="A0A8H2W0G8"/>
<proteinExistence type="predicted"/>
<feature type="compositionally biased region" description="Gly residues" evidence="1">
    <location>
        <begin position="189"/>
        <end position="199"/>
    </location>
</feature>
<feature type="region of interest" description="Disordered" evidence="1">
    <location>
        <begin position="308"/>
        <end position="332"/>
    </location>
</feature>
<feature type="compositionally biased region" description="Basic and acidic residues" evidence="1">
    <location>
        <begin position="553"/>
        <end position="565"/>
    </location>
</feature>
<evidence type="ECO:0000313" key="2">
    <source>
        <dbReference type="EMBL" id="CAD6448287.1"/>
    </source>
</evidence>
<reference evidence="2" key="1">
    <citation type="submission" date="2020-10" db="EMBL/GenBank/DDBJ databases">
        <authorList>
            <person name="Kusch S."/>
        </authorList>
    </citation>
    <scope>NUCLEOTIDE SEQUENCE</scope>
    <source>
        <strain evidence="2">SwB9</strain>
    </source>
</reference>
<protein>
    <submittedName>
        <fullName evidence="2">5122f7e5-b957-4ee9-b5e5-60d9a59e3276</fullName>
    </submittedName>
</protein>
<feature type="region of interest" description="Disordered" evidence="1">
    <location>
        <begin position="1"/>
        <end position="102"/>
    </location>
</feature>
<gene>
    <name evidence="2" type="ORF">SCLTRI_LOCUS8079</name>
</gene>
<accession>A0A8H2W0G8</accession>
<feature type="compositionally biased region" description="Acidic residues" evidence="1">
    <location>
        <begin position="540"/>
        <end position="549"/>
    </location>
</feature>
<dbReference type="EMBL" id="CAJHIA010000030">
    <property type="protein sequence ID" value="CAD6448287.1"/>
    <property type="molecule type" value="Genomic_DNA"/>
</dbReference>
<comment type="caution">
    <text evidence="2">The sequence shown here is derived from an EMBL/GenBank/DDBJ whole genome shotgun (WGS) entry which is preliminary data.</text>
</comment>